<feature type="transmembrane region" description="Helical" evidence="1">
    <location>
        <begin position="66"/>
        <end position="86"/>
    </location>
</feature>
<dbReference type="InterPro" id="IPR006750">
    <property type="entry name" value="YdcZ"/>
</dbReference>
<accession>A0A9X2B3L7</accession>
<organism evidence="2 3">
    <name type="scientific">Paenibacillus mangrovi</name>
    <dbReference type="NCBI Taxonomy" id="2931978"/>
    <lineage>
        <taxon>Bacteria</taxon>
        <taxon>Bacillati</taxon>
        <taxon>Bacillota</taxon>
        <taxon>Bacilli</taxon>
        <taxon>Bacillales</taxon>
        <taxon>Paenibacillaceae</taxon>
        <taxon>Paenibacillus</taxon>
    </lineage>
</organism>
<dbReference type="PANTHER" id="PTHR34821">
    <property type="entry name" value="INNER MEMBRANE PROTEIN YDCZ"/>
    <property type="match status" value="1"/>
</dbReference>
<comment type="caution">
    <text evidence="2">The sequence shown here is derived from an EMBL/GenBank/DDBJ whole genome shotgun (WGS) entry which is preliminary data.</text>
</comment>
<proteinExistence type="predicted"/>
<dbReference type="GO" id="GO:0005886">
    <property type="term" value="C:plasma membrane"/>
    <property type="evidence" value="ECO:0007669"/>
    <property type="project" value="TreeGrafter"/>
</dbReference>
<evidence type="ECO:0000256" key="1">
    <source>
        <dbReference type="SAM" id="Phobius"/>
    </source>
</evidence>
<protein>
    <submittedName>
        <fullName evidence="2">DMT family transporter</fullName>
    </submittedName>
</protein>
<dbReference type="Proteomes" id="UP001139347">
    <property type="component" value="Unassembled WGS sequence"/>
</dbReference>
<evidence type="ECO:0000313" key="3">
    <source>
        <dbReference type="Proteomes" id="UP001139347"/>
    </source>
</evidence>
<evidence type="ECO:0000313" key="2">
    <source>
        <dbReference type="EMBL" id="MCJ8013739.1"/>
    </source>
</evidence>
<feature type="transmembrane region" description="Helical" evidence="1">
    <location>
        <begin position="127"/>
        <end position="144"/>
    </location>
</feature>
<dbReference type="Pfam" id="PF04657">
    <property type="entry name" value="DMT_YdcZ"/>
    <property type="match status" value="1"/>
</dbReference>
<keyword evidence="1" id="KW-1133">Transmembrane helix</keyword>
<keyword evidence="1" id="KW-0472">Membrane</keyword>
<keyword evidence="3" id="KW-1185">Reference proteome</keyword>
<dbReference type="AlphaFoldDB" id="A0A9X2B3L7"/>
<sequence>MIVGLLLALLAGSLVSLQNIFNNKVNVHVGSWTTTTLVLGLGFAASFTLGLVFEGTEMFNLEHMKLWYWFSGLLGVGVVTCMVQGINRLGPTFGVSISMCAQLGFALLFDSMGWLGLEKVDFTFKQLVGVLVIIGGIIVFKLGGREKKKVTHEQVLMGSCEEGA</sequence>
<dbReference type="RefSeq" id="WP_244727512.1">
    <property type="nucleotide sequence ID" value="NZ_JALIRP010000007.1"/>
</dbReference>
<feature type="transmembrane region" description="Helical" evidence="1">
    <location>
        <begin position="33"/>
        <end position="54"/>
    </location>
</feature>
<gene>
    <name evidence="2" type="ORF">MUG84_18595</name>
</gene>
<name>A0A9X2B3L7_9BACL</name>
<dbReference type="EMBL" id="JALIRP010000007">
    <property type="protein sequence ID" value="MCJ8013739.1"/>
    <property type="molecule type" value="Genomic_DNA"/>
</dbReference>
<keyword evidence="1" id="KW-0812">Transmembrane</keyword>
<reference evidence="2" key="1">
    <citation type="submission" date="2022-04" db="EMBL/GenBank/DDBJ databases">
        <title>Paenibacillus mangrovi sp. nov., a novel endophytic bacterium isolated from bark of Kandelia candel.</title>
        <authorList>
            <person name="Tuo L."/>
        </authorList>
    </citation>
    <scope>NUCLEOTIDE SEQUENCE</scope>
    <source>
        <strain evidence="2">KQZ6P-2</strain>
    </source>
</reference>
<dbReference type="PANTHER" id="PTHR34821:SF3">
    <property type="entry name" value="MEMBRANE PROTEIN"/>
    <property type="match status" value="1"/>
</dbReference>